<sequence length="103" mass="10689">MASATFTQNFVTIDADPSVGSINLGFAEGDNLGNNEAKEAPISGKSTLAIVKYEAGGQARGFHLSKPIVFNPLAAIKITGGAKKDNTIKATDDHGNEAVWTLA</sequence>
<evidence type="ECO:0000313" key="1">
    <source>
        <dbReference type="EMBL" id="KAF7557640.1"/>
    </source>
</evidence>
<organism evidence="1 2">
    <name type="scientific">Cylindrodendrum hubeiense</name>
    <dbReference type="NCBI Taxonomy" id="595255"/>
    <lineage>
        <taxon>Eukaryota</taxon>
        <taxon>Fungi</taxon>
        <taxon>Dikarya</taxon>
        <taxon>Ascomycota</taxon>
        <taxon>Pezizomycotina</taxon>
        <taxon>Sordariomycetes</taxon>
        <taxon>Hypocreomycetidae</taxon>
        <taxon>Hypocreales</taxon>
        <taxon>Nectriaceae</taxon>
        <taxon>Cylindrodendrum</taxon>
    </lineage>
</organism>
<dbReference type="Proteomes" id="UP000722485">
    <property type="component" value="Unassembled WGS sequence"/>
</dbReference>
<gene>
    <name evidence="1" type="ORF">G7Z17_g615</name>
</gene>
<keyword evidence="2" id="KW-1185">Reference proteome</keyword>
<proteinExistence type="predicted"/>
<comment type="caution">
    <text evidence="1">The sequence shown here is derived from an EMBL/GenBank/DDBJ whole genome shotgun (WGS) entry which is preliminary data.</text>
</comment>
<evidence type="ECO:0000313" key="2">
    <source>
        <dbReference type="Proteomes" id="UP000722485"/>
    </source>
</evidence>
<dbReference type="EMBL" id="JAANBB010000004">
    <property type="protein sequence ID" value="KAF7557640.1"/>
    <property type="molecule type" value="Genomic_DNA"/>
</dbReference>
<protein>
    <submittedName>
        <fullName evidence="1">Uncharacterized protein</fullName>
    </submittedName>
</protein>
<name>A0A9P5LL02_9HYPO</name>
<dbReference type="AlphaFoldDB" id="A0A9P5LL02"/>
<reference evidence="1" key="1">
    <citation type="submission" date="2020-03" db="EMBL/GenBank/DDBJ databases">
        <title>Draft Genome Sequence of Cylindrodendrum hubeiense.</title>
        <authorList>
            <person name="Buettner E."/>
            <person name="Kellner H."/>
        </authorList>
    </citation>
    <scope>NUCLEOTIDE SEQUENCE</scope>
    <source>
        <strain evidence="1">IHI 201604</strain>
    </source>
</reference>
<accession>A0A9P5LL02</accession>
<dbReference type="OrthoDB" id="5093211at2759"/>